<organism evidence="1 2">
    <name type="scientific">Pseudomonas syringae pv. philadelphi</name>
    <dbReference type="NCBI Taxonomy" id="251706"/>
    <lineage>
        <taxon>Bacteria</taxon>
        <taxon>Pseudomonadati</taxon>
        <taxon>Pseudomonadota</taxon>
        <taxon>Gammaproteobacteria</taxon>
        <taxon>Pseudomonadales</taxon>
        <taxon>Pseudomonadaceae</taxon>
        <taxon>Pseudomonas</taxon>
    </lineage>
</organism>
<name>A0A3M3ZV94_9PSED</name>
<protein>
    <submittedName>
        <fullName evidence="1">Uncharacterized protein</fullName>
    </submittedName>
</protein>
<reference evidence="1 2" key="1">
    <citation type="submission" date="2018-08" db="EMBL/GenBank/DDBJ databases">
        <title>Recombination of ecologically and evolutionarily significant loci maintains genetic cohesion in the Pseudomonas syringae species complex.</title>
        <authorList>
            <person name="Dillon M."/>
            <person name="Thakur S."/>
            <person name="Almeida R.N.D."/>
            <person name="Weir B.S."/>
            <person name="Guttman D.S."/>
        </authorList>
    </citation>
    <scope>NUCLEOTIDE SEQUENCE [LARGE SCALE GENOMIC DNA]</scope>
    <source>
        <strain evidence="1 2">ICMP 8902</strain>
    </source>
</reference>
<dbReference type="AlphaFoldDB" id="A0A3M3ZV94"/>
<gene>
    <name evidence="1" type="ORF">ALQ33_101843</name>
</gene>
<proteinExistence type="predicted"/>
<evidence type="ECO:0000313" key="1">
    <source>
        <dbReference type="EMBL" id="RMO98451.1"/>
    </source>
</evidence>
<comment type="caution">
    <text evidence="1">The sequence shown here is derived from an EMBL/GenBank/DDBJ whole genome shotgun (WGS) entry which is preliminary data.</text>
</comment>
<accession>A0A3M3ZV94</accession>
<sequence length="152" mass="16941">MSQPGYADDQHYNPQQQHRYSSVMTAVSAAIRKLVARQWWGDNDSDPRLTRKLPQDPVDWRAVGFRTLLISTLSFSAMHSVASMSVAFIVQCYARGTQCSKSGDGKIPATCARHSGLPRKSGFRTKRRMPVAHSGWSTKRSTGLKTPTAVFR</sequence>
<dbReference type="EMBL" id="RBQB01000007">
    <property type="protein sequence ID" value="RMO98451.1"/>
    <property type="molecule type" value="Genomic_DNA"/>
</dbReference>
<evidence type="ECO:0000313" key="2">
    <source>
        <dbReference type="Proteomes" id="UP000279372"/>
    </source>
</evidence>
<dbReference type="Proteomes" id="UP000279372">
    <property type="component" value="Unassembled WGS sequence"/>
</dbReference>